<protein>
    <submittedName>
        <fullName evidence="6">AMP-binding enzyme</fullName>
    </submittedName>
</protein>
<dbReference type="PANTHER" id="PTHR43272">
    <property type="entry name" value="LONG-CHAIN-FATTY-ACID--COA LIGASE"/>
    <property type="match status" value="1"/>
</dbReference>
<evidence type="ECO:0000256" key="1">
    <source>
        <dbReference type="ARBA" id="ARBA00022741"/>
    </source>
</evidence>
<accession>A0A1F7ZVQ5</accession>
<keyword evidence="7" id="KW-1185">Reference proteome</keyword>
<dbReference type="OrthoDB" id="1700726at2759"/>
<name>A0A1F7ZVQ5_9EURO</name>
<dbReference type="PROSITE" id="PS00455">
    <property type="entry name" value="AMP_BINDING"/>
    <property type="match status" value="1"/>
</dbReference>
<feature type="compositionally biased region" description="Polar residues" evidence="3">
    <location>
        <begin position="781"/>
        <end position="795"/>
    </location>
</feature>
<dbReference type="GO" id="GO:0016020">
    <property type="term" value="C:membrane"/>
    <property type="evidence" value="ECO:0007669"/>
    <property type="project" value="TreeGrafter"/>
</dbReference>
<dbReference type="GO" id="GO:0004467">
    <property type="term" value="F:long-chain fatty acid-CoA ligase activity"/>
    <property type="evidence" value="ECO:0007669"/>
    <property type="project" value="TreeGrafter"/>
</dbReference>
<dbReference type="Gene3D" id="3.40.50.12780">
    <property type="entry name" value="N-terminal domain of ligase-like"/>
    <property type="match status" value="1"/>
</dbReference>
<evidence type="ECO:0000256" key="3">
    <source>
        <dbReference type="SAM" id="MobiDB-lite"/>
    </source>
</evidence>
<dbReference type="GO" id="GO:0005524">
    <property type="term" value="F:ATP binding"/>
    <property type="evidence" value="ECO:0007669"/>
    <property type="project" value="UniProtKB-KW"/>
</dbReference>
<dbReference type="SUPFAM" id="SSF56801">
    <property type="entry name" value="Acetyl-CoA synthetase-like"/>
    <property type="match status" value="1"/>
</dbReference>
<comment type="caution">
    <text evidence="6">The sequence shown here is derived from an EMBL/GenBank/DDBJ whole genome shotgun (WGS) entry which is preliminary data.</text>
</comment>
<dbReference type="GO" id="GO:0005783">
    <property type="term" value="C:endoplasmic reticulum"/>
    <property type="evidence" value="ECO:0007669"/>
    <property type="project" value="TreeGrafter"/>
</dbReference>
<reference evidence="6 7" key="1">
    <citation type="journal article" date="2016" name="Genome Biol. Evol.">
        <title>Draft genome sequence of an aflatoxigenic Aspergillus species, A. bombycis.</title>
        <authorList>
            <person name="Moore G.G."/>
            <person name="Mack B.M."/>
            <person name="Beltz S.B."/>
            <person name="Gilbert M.K."/>
        </authorList>
    </citation>
    <scope>NUCLEOTIDE SEQUENCE [LARGE SCALE GENOMIC DNA]</scope>
    <source>
        <strain evidence="7">NRRL 26010</strain>
    </source>
</reference>
<feature type="region of interest" description="Disordered" evidence="3">
    <location>
        <begin position="1"/>
        <end position="34"/>
    </location>
</feature>
<dbReference type="Pfam" id="PF00501">
    <property type="entry name" value="AMP-binding"/>
    <property type="match status" value="1"/>
</dbReference>
<dbReference type="InterPro" id="IPR019008">
    <property type="entry name" value="Beta_sandwich_EMC7"/>
</dbReference>
<evidence type="ECO:0000259" key="5">
    <source>
        <dbReference type="Pfam" id="PF09430"/>
    </source>
</evidence>
<feature type="domain" description="ER membrane protein complex subunit 7 beta-sandwich" evidence="5">
    <location>
        <begin position="773"/>
        <end position="919"/>
    </location>
</feature>
<sequence>MFFSQQPVHLARADELRQEPPKGSPYSVALPGTEQPGRSRVYRAYFAQKELVRTLDPQVLTAHDLFDSTANRVPKNHCLGWRPYNPTTKAFGPYQWLDYQTVQKRRADLGAGLVELHHKHNCHRPGQYGIGLWCQNRPEWQITDLACMSQGLYSVSIYDVLASDATEYIINHAELHCVVTSLPHIPTLLKLKPLLPNLKIIISLDPLDGGEQVGHSKRSLLESVAAGQDVSIYTIDQVEELGATSNRPYNAPKPSDIVTINYTSGTTGPPKGVVLTHENAVAATAGALVTTQQAAGDTLASYLPLAHIYARLSEHAAFWAGARIGYFHGNIVELVDDLKLLKPTGFMSVPRLYSRFGNAIRASTVDQPGFKGALSRHVVSTKTANLRNPDPSKATVKHALYDRIWSKKVAAALGLERTRMMVSGSAPLDPSLHNFLRVATGADLVQGYGLTETYAMACAQSSKDLTAGNCGRLAPCTEACLASLPDMDYSVEDKPYPRGELLLRGTNVFKEYFKNPEETGKAITEDGWFRTGDVCTIDEMGRIIIIDRRKNVLKLAQGEYISPERLEGVYLSELGYFAQGYIHGDSVQTFLVGIFGVQPDAFAAFASKVLGHSISETDVEGIRSVLNDDKIRKAVLKDLERVAKKHKLAGYERVKNCSLMLDPFTVENNLLTPTLKLKRPPVVKQYRQLLDELYAQATAEDWGAWQHSSLPSSRCIWTNCTKWSNFQPTVAALFLRTMRLFHSSTSSLLVLLSSVVVTSALTVVIPPSNLLPNPNALPSGTHATLTSIPPSTQPKTGHASPHSLTAPLTRSATFILQGLYSTGKPESYLLDVRSAEYVFTPYRVDVAADGTVLGVWETFRGNPWENRGAERYILDAASVDATKLSEVVVEAKVLARRGFYEERSKFSPLALFKNPMILLALVALGFTFGMPKLMENMDPEMRAEFEKHSRASPISGATRSAITGGGGAPGNFDFAGWMAGAHPRPAGPEPAGLQGVATGREGGNARRRG</sequence>
<dbReference type="GeneID" id="34450538"/>
<dbReference type="STRING" id="109264.A0A1F7ZVQ5"/>
<feature type="region of interest" description="Disordered" evidence="3">
    <location>
        <begin position="781"/>
        <end position="803"/>
    </location>
</feature>
<dbReference type="RefSeq" id="XP_022387280.1">
    <property type="nucleotide sequence ID" value="XM_022534277.1"/>
</dbReference>
<dbReference type="EMBL" id="LYCR01000068">
    <property type="protein sequence ID" value="OGM43563.1"/>
    <property type="molecule type" value="Genomic_DNA"/>
</dbReference>
<feature type="region of interest" description="Disordered" evidence="3">
    <location>
        <begin position="977"/>
        <end position="1009"/>
    </location>
</feature>
<dbReference type="Pfam" id="PF09430">
    <property type="entry name" value="EMC7_beta-sandw"/>
    <property type="match status" value="1"/>
</dbReference>
<dbReference type="InterPro" id="IPR042099">
    <property type="entry name" value="ANL_N_sf"/>
</dbReference>
<evidence type="ECO:0000313" key="7">
    <source>
        <dbReference type="Proteomes" id="UP000179179"/>
    </source>
</evidence>
<dbReference type="PANTHER" id="PTHR43272:SF33">
    <property type="entry name" value="AMP-BINDING DOMAIN-CONTAINING PROTEIN-RELATED"/>
    <property type="match status" value="1"/>
</dbReference>
<evidence type="ECO:0000259" key="4">
    <source>
        <dbReference type="Pfam" id="PF00501"/>
    </source>
</evidence>
<keyword evidence="2" id="KW-0067">ATP-binding</keyword>
<keyword evidence="1" id="KW-0547">Nucleotide-binding</keyword>
<feature type="domain" description="AMP-dependent synthetase/ligase" evidence="4">
    <location>
        <begin position="88"/>
        <end position="513"/>
    </location>
</feature>
<dbReference type="AlphaFoldDB" id="A0A1F7ZVQ5"/>
<proteinExistence type="predicted"/>
<gene>
    <name evidence="6" type="ORF">ABOM_007148</name>
</gene>
<feature type="compositionally biased region" description="Basic and acidic residues" evidence="3">
    <location>
        <begin position="11"/>
        <end position="20"/>
    </location>
</feature>
<dbReference type="InterPro" id="IPR000873">
    <property type="entry name" value="AMP-dep_synth/lig_dom"/>
</dbReference>
<dbReference type="InterPro" id="IPR020845">
    <property type="entry name" value="AMP-binding_CS"/>
</dbReference>
<evidence type="ECO:0000256" key="2">
    <source>
        <dbReference type="ARBA" id="ARBA00022840"/>
    </source>
</evidence>
<organism evidence="6 7">
    <name type="scientific">Aspergillus bombycis</name>
    <dbReference type="NCBI Taxonomy" id="109264"/>
    <lineage>
        <taxon>Eukaryota</taxon>
        <taxon>Fungi</taxon>
        <taxon>Dikarya</taxon>
        <taxon>Ascomycota</taxon>
        <taxon>Pezizomycotina</taxon>
        <taxon>Eurotiomycetes</taxon>
        <taxon>Eurotiomycetidae</taxon>
        <taxon>Eurotiales</taxon>
        <taxon>Aspergillaceae</taxon>
        <taxon>Aspergillus</taxon>
    </lineage>
</organism>
<evidence type="ECO:0000313" key="6">
    <source>
        <dbReference type="EMBL" id="OGM43563.1"/>
    </source>
</evidence>
<dbReference type="Proteomes" id="UP000179179">
    <property type="component" value="Unassembled WGS sequence"/>
</dbReference>